<dbReference type="InterPro" id="IPR029056">
    <property type="entry name" value="Ribokinase-like"/>
</dbReference>
<dbReference type="UniPathway" id="UPA00060">
    <property type="reaction ID" value="UER00139"/>
</dbReference>
<comment type="function">
    <text evidence="11">Catalyzes the phosphorylation of the hydroxyl group of 4-methyl-5-beta-hydroxyethylthiazole (THZ).</text>
</comment>
<comment type="caution">
    <text evidence="12">The sequence shown here is derived from an EMBL/GenBank/DDBJ whole genome shotgun (WGS) entry which is preliminary data.</text>
</comment>
<keyword evidence="6 11" id="KW-0547">Nucleotide-binding</keyword>
<evidence type="ECO:0000256" key="3">
    <source>
        <dbReference type="ARBA" id="ARBA00004868"/>
    </source>
</evidence>
<evidence type="ECO:0000256" key="5">
    <source>
        <dbReference type="ARBA" id="ARBA00022723"/>
    </source>
</evidence>
<keyword evidence="4 11" id="KW-0808">Transferase</keyword>
<evidence type="ECO:0000256" key="7">
    <source>
        <dbReference type="ARBA" id="ARBA00022777"/>
    </source>
</evidence>
<dbReference type="EC" id="2.7.1.50" evidence="11"/>
<protein>
    <recommendedName>
        <fullName evidence="11">Hydroxyethylthiazole kinase</fullName>
        <ecNumber evidence="11">2.7.1.50</ecNumber>
    </recommendedName>
    <alternativeName>
        <fullName evidence="11">4-methyl-5-beta-hydroxyethylthiazole kinase</fullName>
        <shortName evidence="11">TH kinase</shortName>
        <shortName evidence="11">Thz kinase</shortName>
    </alternativeName>
</protein>
<evidence type="ECO:0000256" key="10">
    <source>
        <dbReference type="ARBA" id="ARBA00022977"/>
    </source>
</evidence>
<evidence type="ECO:0000256" key="11">
    <source>
        <dbReference type="HAMAP-Rule" id="MF_00228"/>
    </source>
</evidence>
<dbReference type="GO" id="GO:0009228">
    <property type="term" value="P:thiamine biosynthetic process"/>
    <property type="evidence" value="ECO:0007669"/>
    <property type="project" value="UniProtKB-KW"/>
</dbReference>
<dbReference type="InterPro" id="IPR000417">
    <property type="entry name" value="Hyethyz_kinase"/>
</dbReference>
<dbReference type="GO" id="GO:0009229">
    <property type="term" value="P:thiamine diphosphate biosynthetic process"/>
    <property type="evidence" value="ECO:0007669"/>
    <property type="project" value="UniProtKB-UniRule"/>
</dbReference>
<accession>A0A4Q7M5S1</accession>
<keyword evidence="8 11" id="KW-0067">ATP-binding</keyword>
<dbReference type="PRINTS" id="PR01099">
    <property type="entry name" value="HYETHTZKNASE"/>
</dbReference>
<evidence type="ECO:0000313" key="12">
    <source>
        <dbReference type="EMBL" id="RZS61389.1"/>
    </source>
</evidence>
<comment type="cofactor">
    <cofactor evidence="2 11">
        <name>Mg(2+)</name>
        <dbReference type="ChEBI" id="CHEBI:18420"/>
    </cofactor>
</comment>
<evidence type="ECO:0000256" key="1">
    <source>
        <dbReference type="ARBA" id="ARBA00001771"/>
    </source>
</evidence>
<comment type="catalytic activity">
    <reaction evidence="1 11">
        <text>5-(2-hydroxyethyl)-4-methylthiazole + ATP = 4-methyl-5-(2-phosphooxyethyl)-thiazole + ADP + H(+)</text>
        <dbReference type="Rhea" id="RHEA:24212"/>
        <dbReference type="ChEBI" id="CHEBI:15378"/>
        <dbReference type="ChEBI" id="CHEBI:17957"/>
        <dbReference type="ChEBI" id="CHEBI:30616"/>
        <dbReference type="ChEBI" id="CHEBI:58296"/>
        <dbReference type="ChEBI" id="CHEBI:456216"/>
        <dbReference type="EC" id="2.7.1.50"/>
    </reaction>
</comment>
<comment type="pathway">
    <text evidence="3 11">Cofactor biosynthesis; thiamine diphosphate biosynthesis; 4-methyl-5-(2-phosphoethyl)-thiazole from 5-(2-hydroxyethyl)-4-methylthiazole: step 1/1.</text>
</comment>
<dbReference type="PIRSF" id="PIRSF000513">
    <property type="entry name" value="Thz_kinase"/>
    <property type="match status" value="1"/>
</dbReference>
<evidence type="ECO:0000256" key="2">
    <source>
        <dbReference type="ARBA" id="ARBA00001946"/>
    </source>
</evidence>
<keyword evidence="10 11" id="KW-0784">Thiamine biosynthesis</keyword>
<keyword evidence="13" id="KW-1185">Reference proteome</keyword>
<dbReference type="NCBIfam" id="NF006830">
    <property type="entry name" value="PRK09355.1"/>
    <property type="match status" value="1"/>
</dbReference>
<dbReference type="Pfam" id="PF02110">
    <property type="entry name" value="HK"/>
    <property type="match status" value="1"/>
</dbReference>
<keyword evidence="7 11" id="KW-0418">Kinase</keyword>
<dbReference type="OrthoDB" id="8909021at2"/>
<dbReference type="Proteomes" id="UP000293852">
    <property type="component" value="Unassembled WGS sequence"/>
</dbReference>
<evidence type="ECO:0000313" key="13">
    <source>
        <dbReference type="Proteomes" id="UP000293852"/>
    </source>
</evidence>
<reference evidence="12 13" key="1">
    <citation type="submission" date="2019-02" db="EMBL/GenBank/DDBJ databases">
        <title>Sequencing the genomes of 1000 actinobacteria strains.</title>
        <authorList>
            <person name="Klenk H.-P."/>
        </authorList>
    </citation>
    <scope>NUCLEOTIDE SEQUENCE [LARGE SCALE GENOMIC DNA]</scope>
    <source>
        <strain evidence="12 13">DSM 16932</strain>
    </source>
</reference>
<gene>
    <name evidence="11" type="primary">thiM</name>
    <name evidence="12" type="ORF">EV386_1688</name>
</gene>
<keyword evidence="9 11" id="KW-0460">Magnesium</keyword>
<dbReference type="Gene3D" id="3.40.1190.20">
    <property type="match status" value="1"/>
</dbReference>
<dbReference type="SUPFAM" id="SSF53613">
    <property type="entry name" value="Ribokinase-like"/>
    <property type="match status" value="1"/>
</dbReference>
<feature type="binding site" evidence="11">
    <location>
        <position position="200"/>
    </location>
    <ligand>
        <name>substrate</name>
    </ligand>
</feature>
<dbReference type="AlphaFoldDB" id="A0A4Q7M5S1"/>
<dbReference type="GO" id="GO:0005524">
    <property type="term" value="F:ATP binding"/>
    <property type="evidence" value="ECO:0007669"/>
    <property type="project" value="UniProtKB-UniRule"/>
</dbReference>
<evidence type="ECO:0000256" key="9">
    <source>
        <dbReference type="ARBA" id="ARBA00022842"/>
    </source>
</evidence>
<feature type="binding site" evidence="11">
    <location>
        <position position="173"/>
    </location>
    <ligand>
        <name>ATP</name>
        <dbReference type="ChEBI" id="CHEBI:30616"/>
    </ligand>
</feature>
<comment type="similarity">
    <text evidence="11">Belongs to the Thz kinase family.</text>
</comment>
<keyword evidence="5 11" id="KW-0479">Metal-binding</keyword>
<dbReference type="GO" id="GO:0000287">
    <property type="term" value="F:magnesium ion binding"/>
    <property type="evidence" value="ECO:0007669"/>
    <property type="project" value="UniProtKB-UniRule"/>
</dbReference>
<sequence length="278" mass="27329">MSSAVSCPVTPQTVADVVTAVRATSPLVHCVTNAVVTNVTANVLLAAGAAPAMVAAPAEAGDFARVADALLTNLGTVEGEQPNAMRVAAHAAVDAGVPWVLDPVAIGSMRVRTALAAELLAVGPTIVRGNASEVAALAGGLGGRGVDSLDTPDDVRDVALRLARESGAVVAVSGAVDLITDGVRIARVRAGTPLLTRVTGVGCSLGALVAACAAVTPDRLLAATAATAWVCVAGDLAAEAATTTGSFAVALIDRIDDVDASAVGERSGLMAEAAQVTA</sequence>
<evidence type="ECO:0000256" key="8">
    <source>
        <dbReference type="ARBA" id="ARBA00022840"/>
    </source>
</evidence>
<dbReference type="RefSeq" id="WP_130414031.1">
    <property type="nucleotide sequence ID" value="NZ_SGWX01000001.1"/>
</dbReference>
<dbReference type="HAMAP" id="MF_00228">
    <property type="entry name" value="Thz_kinase"/>
    <property type="match status" value="1"/>
</dbReference>
<proteinExistence type="inferred from homology"/>
<dbReference type="EMBL" id="SGWX01000001">
    <property type="protein sequence ID" value="RZS61389.1"/>
    <property type="molecule type" value="Genomic_DNA"/>
</dbReference>
<feature type="binding site" evidence="11">
    <location>
        <position position="128"/>
    </location>
    <ligand>
        <name>ATP</name>
        <dbReference type="ChEBI" id="CHEBI:30616"/>
    </ligand>
</feature>
<name>A0A4Q7M5S1_9MICO</name>
<dbReference type="GO" id="GO:0004417">
    <property type="term" value="F:hydroxyethylthiazole kinase activity"/>
    <property type="evidence" value="ECO:0007669"/>
    <property type="project" value="UniProtKB-UniRule"/>
</dbReference>
<dbReference type="CDD" id="cd01170">
    <property type="entry name" value="THZ_kinase"/>
    <property type="match status" value="1"/>
</dbReference>
<evidence type="ECO:0000256" key="6">
    <source>
        <dbReference type="ARBA" id="ARBA00022741"/>
    </source>
</evidence>
<organism evidence="12 13">
    <name type="scientific">Xylanimonas ulmi</name>
    <dbReference type="NCBI Taxonomy" id="228973"/>
    <lineage>
        <taxon>Bacteria</taxon>
        <taxon>Bacillati</taxon>
        <taxon>Actinomycetota</taxon>
        <taxon>Actinomycetes</taxon>
        <taxon>Micrococcales</taxon>
        <taxon>Promicromonosporaceae</taxon>
        <taxon>Xylanimonas</taxon>
    </lineage>
</organism>
<evidence type="ECO:0000256" key="4">
    <source>
        <dbReference type="ARBA" id="ARBA00022679"/>
    </source>
</evidence>
<feature type="binding site" evidence="11">
    <location>
        <position position="53"/>
    </location>
    <ligand>
        <name>substrate</name>
    </ligand>
</feature>